<keyword evidence="5" id="KW-0808">Transferase</keyword>
<dbReference type="GO" id="GO:0003677">
    <property type="term" value="F:DNA binding"/>
    <property type="evidence" value="ECO:0007669"/>
    <property type="project" value="InterPro"/>
</dbReference>
<dbReference type="InterPro" id="IPR002297">
    <property type="entry name" value="DNA-dir_DNA_pol_A_mt"/>
</dbReference>
<evidence type="ECO:0000256" key="14">
    <source>
        <dbReference type="SAM" id="MobiDB-lite"/>
    </source>
</evidence>
<keyword evidence="13" id="KW-0175">Coiled coil</keyword>
<feature type="coiled-coil region" evidence="13">
    <location>
        <begin position="204"/>
        <end position="231"/>
    </location>
</feature>
<dbReference type="Pfam" id="PF18136">
    <property type="entry name" value="DNApol_Exo"/>
    <property type="match status" value="1"/>
</dbReference>
<keyword evidence="8" id="KW-0239">DNA-directed DNA polymerase</keyword>
<dbReference type="GO" id="GO:0003887">
    <property type="term" value="F:DNA-directed DNA polymerase activity"/>
    <property type="evidence" value="ECO:0007669"/>
    <property type="project" value="UniProtKB-KW"/>
</dbReference>
<evidence type="ECO:0000256" key="12">
    <source>
        <dbReference type="ARBA" id="ARBA00031966"/>
    </source>
</evidence>
<reference evidence="16" key="1">
    <citation type="submission" date="2022-08" db="EMBL/GenBank/DDBJ databases">
        <authorList>
            <person name="Kallberg Y."/>
            <person name="Tangrot J."/>
            <person name="Rosling A."/>
        </authorList>
    </citation>
    <scope>NUCLEOTIDE SEQUENCE</scope>
    <source>
        <strain evidence="16">Wild A</strain>
    </source>
</reference>
<evidence type="ECO:0000256" key="5">
    <source>
        <dbReference type="ARBA" id="ARBA00022679"/>
    </source>
</evidence>
<evidence type="ECO:0000256" key="7">
    <source>
        <dbReference type="ARBA" id="ARBA00022838"/>
    </source>
</evidence>
<keyword evidence="6" id="KW-0548">Nucleotidyltransferase</keyword>
<evidence type="ECO:0000256" key="4">
    <source>
        <dbReference type="ARBA" id="ARBA00022454"/>
    </source>
</evidence>
<dbReference type="Gene3D" id="3.30.70.370">
    <property type="match status" value="1"/>
</dbReference>
<evidence type="ECO:0000256" key="11">
    <source>
        <dbReference type="ARBA" id="ARBA00025735"/>
    </source>
</evidence>
<dbReference type="GO" id="GO:0051382">
    <property type="term" value="P:kinetochore assembly"/>
    <property type="evidence" value="ECO:0007669"/>
    <property type="project" value="InterPro"/>
</dbReference>
<dbReference type="SUPFAM" id="SSF56672">
    <property type="entry name" value="DNA/RNA polymerases"/>
    <property type="match status" value="1"/>
</dbReference>
<dbReference type="InterPro" id="IPR001098">
    <property type="entry name" value="DNA-dir_DNA_pol_A_palm_dom"/>
</dbReference>
<dbReference type="GO" id="GO:0000776">
    <property type="term" value="C:kinetochore"/>
    <property type="evidence" value="ECO:0007669"/>
    <property type="project" value="UniProtKB-KW"/>
</dbReference>
<proteinExistence type="inferred from homology"/>
<evidence type="ECO:0000256" key="8">
    <source>
        <dbReference type="ARBA" id="ARBA00022932"/>
    </source>
</evidence>
<comment type="subcellular location">
    <subcellularLocation>
        <location evidence="2">Chromosome</location>
        <location evidence="2">Centromere</location>
        <location evidence="2">Kinetochore</location>
    </subcellularLocation>
    <subcellularLocation>
        <location evidence="1">Nucleus</location>
    </subcellularLocation>
</comment>
<dbReference type="PROSITE" id="PS00447">
    <property type="entry name" value="DNA_POLYMERASE_A"/>
    <property type="match status" value="1"/>
</dbReference>
<dbReference type="Pfam" id="PF00476">
    <property type="entry name" value="DNA_pol_A"/>
    <property type="match status" value="1"/>
</dbReference>
<gene>
    <name evidence="16" type="ORF">FWILDA_LOCUS1364</name>
</gene>
<dbReference type="InterPro" id="IPR041336">
    <property type="entry name" value="DNApol_Exo"/>
</dbReference>
<dbReference type="PRINTS" id="PR00867">
    <property type="entry name" value="DNAPOLG"/>
</dbReference>
<keyword evidence="4" id="KW-0158">Chromosome</keyword>
<evidence type="ECO:0000256" key="13">
    <source>
        <dbReference type="SAM" id="Coils"/>
    </source>
</evidence>
<feature type="coiled-coil region" evidence="13">
    <location>
        <begin position="42"/>
        <end position="109"/>
    </location>
</feature>
<dbReference type="EC" id="2.7.7.7" evidence="3"/>
<dbReference type="PANTHER" id="PTHR10267">
    <property type="entry name" value="DNA POLYMERASE SUBUNIT GAMMA-1"/>
    <property type="match status" value="1"/>
</dbReference>
<dbReference type="SMART" id="SM00482">
    <property type="entry name" value="POLAc"/>
    <property type="match status" value="1"/>
</dbReference>
<dbReference type="InterPro" id="IPR008426">
    <property type="entry name" value="CENP-H_C"/>
</dbReference>
<sequence length="1383" mass="158372">MSLEAILESANLLLQTTLSSNIGFEEILCKEKFIFTYKEEEILKLATRLEKLKKQRRDLQYTLQRKSYLENFTSGPDEASEKTSLEVRIKEKKKTLANLNTKNQVKNKAVENNETGRVILASLFSEGNKTSSHESCLNEMINKRDLLVSEFLKSHQELLKVQNDLTNLKKAVIARHRENRTVMTKINELISNPIEKYYENSGNNRAKTLQLKSLTNDLANARSKREIARNILQGLILESGVDWVNDEHLLKSSIRNSFSIRTFKKGLSSNANAVVKEIPKRFNEAGVEMLPEWLYEKVFPDISSNIPVHNGSVEIALKHLEDQGLKGKEAENFLNVPEFDIPTLCGNSIAEHFWNIGEQKSKKYRELAMEFVDSNLLNMPSDKDLLIKPGWTRFESNKEPESVEFPREKVLCFDVETLLSSSNYGIIACAASSCAWYTWISPRLIEFKEKKLGERFKKNDIEINDISDQNNQNSANDESIIEKDNKKKPTARKKKGDKGLKSSKQENGVDNFKVQEIGSLIPMGKDKIIIGHNVSFDRARIKEEYHYKSSGNKFIDTMALHIAVSGLCRQQRPTWAKYKKAEENGDVYSVNNEKDFQSIYEVSSMNNLHDVYNLHCKKKIDKSISKKLFIDGTLEEIVIEENLRRSLIYCANDVLATFEVFTKVLPRFLKLCPHPVSFAGMLEMGNMFLTTSKDWDDYVQNAEKVYQHQRDAVETSLQQLAYDAVELGKKDPDLIKKDPWLSQLDWSFPSSRAKKLPGYPNWYRNIYCNKTSKVKITPKSRIAPLLLRLKWQDFPLYYSRKYGWMYRVPRDVEHQTTAEECNFSQDDLSDNEVEANEEKKGPSKKKSNTKSEDDIKEIDELFVNDINGRYYRIPHKDGLEAKCLLPLAKHYMVLFEKGVLSSEHEVAKDALTMNANCSYWISARERIRKQMVIYEDHPNIMDNMGFESDKEKKIGMILPQTVTMGTITRRAVENTWMTASNAKKDRIGSELKAIIQAPKGYKIIGADVDSEELWIASLIGDSQFGFHGSTAMGWMTLQGDKAAGTDQHSRTANILKISRSDAKVFNYGRIYGAGLKFAVQLLKQFNETMGDSQAKERATDLYNHTKGKKFYGKGKIKAPYENFWYGGSESYMFNRLEEIATDNNPQTPALKCGITEALKGCIVNKNYMTSRVNWVVQSSGVDYLHLLLVSMQYLMEKYKIEGRFMLSVHDEVRFLVKETDSYRAALALQISNFWTRAMFSYMLGINDLPMSVAFFSAVDIDHVLRKEAESSCRTISYDTEIEDGKSLTIHELLKHKSSLLPPDENNQNNGNDYSELDNDQDNYNKNASYLLTPCKTAKDKEYLTIQGLSNEKDVEKLILKIHPSFSRLKLKNGQGVNIVNSIL</sequence>
<dbReference type="Gene3D" id="3.30.420.390">
    <property type="match status" value="2"/>
</dbReference>
<dbReference type="OrthoDB" id="5588663at2759"/>
<dbReference type="InterPro" id="IPR043502">
    <property type="entry name" value="DNA/RNA_pol_sf"/>
</dbReference>
<dbReference type="GO" id="GO:0005634">
    <property type="term" value="C:nucleus"/>
    <property type="evidence" value="ECO:0007669"/>
    <property type="project" value="UniProtKB-SubCell"/>
</dbReference>
<dbReference type="InterPro" id="IPR019760">
    <property type="entry name" value="DNA-dir_DNA_pol_A_CS"/>
</dbReference>
<evidence type="ECO:0000256" key="3">
    <source>
        <dbReference type="ARBA" id="ARBA00012417"/>
    </source>
</evidence>
<evidence type="ECO:0000256" key="1">
    <source>
        <dbReference type="ARBA" id="ARBA00004123"/>
    </source>
</evidence>
<dbReference type="SUPFAM" id="SSF53098">
    <property type="entry name" value="Ribonuclease H-like"/>
    <property type="match status" value="1"/>
</dbReference>
<dbReference type="InterPro" id="IPR012337">
    <property type="entry name" value="RNaseH-like_sf"/>
</dbReference>
<feature type="domain" description="DNA-directed DNA polymerase family A palm" evidence="15">
    <location>
        <begin position="988"/>
        <end position="1220"/>
    </location>
</feature>
<protein>
    <recommendedName>
        <fullName evidence="3">DNA-directed DNA polymerase</fullName>
        <ecNumber evidence="3">2.7.7.7</ecNumber>
    </recommendedName>
    <alternativeName>
        <fullName evidence="12">Mitochondrial DNA polymerase catalytic subunit</fullName>
    </alternativeName>
</protein>
<comment type="caution">
    <text evidence="16">The sequence shown here is derived from an EMBL/GenBank/DDBJ whole genome shotgun (WGS) entry which is preliminary data.</text>
</comment>
<name>A0A9W4SBT3_9GLOM</name>
<comment type="similarity">
    <text evidence="11">Belongs to the CENP-H/MCM16 family.</text>
</comment>
<dbReference type="Proteomes" id="UP001153678">
    <property type="component" value="Unassembled WGS sequence"/>
</dbReference>
<feature type="region of interest" description="Disordered" evidence="14">
    <location>
        <begin position="821"/>
        <end position="852"/>
    </location>
</feature>
<evidence type="ECO:0000256" key="9">
    <source>
        <dbReference type="ARBA" id="ARBA00023242"/>
    </source>
</evidence>
<feature type="region of interest" description="Disordered" evidence="14">
    <location>
        <begin position="467"/>
        <end position="505"/>
    </location>
</feature>
<keyword evidence="9" id="KW-0539">Nucleus</keyword>
<dbReference type="EMBL" id="CAMKVN010000128">
    <property type="protein sequence ID" value="CAI2164035.1"/>
    <property type="molecule type" value="Genomic_DNA"/>
</dbReference>
<keyword evidence="10" id="KW-0137">Centromere</keyword>
<evidence type="ECO:0000256" key="10">
    <source>
        <dbReference type="ARBA" id="ARBA00023328"/>
    </source>
</evidence>
<dbReference type="GO" id="GO:0005760">
    <property type="term" value="C:gamma DNA polymerase complex"/>
    <property type="evidence" value="ECO:0007669"/>
    <property type="project" value="InterPro"/>
</dbReference>
<evidence type="ECO:0000256" key="6">
    <source>
        <dbReference type="ARBA" id="ARBA00022695"/>
    </source>
</evidence>
<feature type="region of interest" description="Disordered" evidence="14">
    <location>
        <begin position="1298"/>
        <end position="1318"/>
    </location>
</feature>
<evidence type="ECO:0000259" key="15">
    <source>
        <dbReference type="SMART" id="SM00482"/>
    </source>
</evidence>
<dbReference type="PANTHER" id="PTHR10267:SF0">
    <property type="entry name" value="DNA POLYMERASE SUBUNIT GAMMA-1"/>
    <property type="match status" value="1"/>
</dbReference>
<keyword evidence="7" id="KW-0995">Kinetochore</keyword>
<feature type="compositionally biased region" description="Polar residues" evidence="14">
    <location>
        <begin position="467"/>
        <end position="477"/>
    </location>
</feature>
<evidence type="ECO:0000256" key="2">
    <source>
        <dbReference type="ARBA" id="ARBA00004629"/>
    </source>
</evidence>
<dbReference type="Gene3D" id="1.10.150.20">
    <property type="entry name" value="5' to 3' exonuclease, C-terminal subdomain"/>
    <property type="match status" value="1"/>
</dbReference>
<evidence type="ECO:0000313" key="16">
    <source>
        <dbReference type="EMBL" id="CAI2164035.1"/>
    </source>
</evidence>
<evidence type="ECO:0000313" key="17">
    <source>
        <dbReference type="Proteomes" id="UP001153678"/>
    </source>
</evidence>
<accession>A0A9W4SBT3</accession>
<dbReference type="GO" id="GO:0008408">
    <property type="term" value="F:3'-5' exonuclease activity"/>
    <property type="evidence" value="ECO:0007669"/>
    <property type="project" value="TreeGrafter"/>
</dbReference>
<dbReference type="GO" id="GO:0006264">
    <property type="term" value="P:mitochondrial DNA replication"/>
    <property type="evidence" value="ECO:0007669"/>
    <property type="project" value="TreeGrafter"/>
</dbReference>
<dbReference type="Pfam" id="PF05837">
    <property type="entry name" value="CENP-H"/>
    <property type="match status" value="1"/>
</dbReference>
<organism evidence="16 17">
    <name type="scientific">Funneliformis geosporum</name>
    <dbReference type="NCBI Taxonomy" id="1117311"/>
    <lineage>
        <taxon>Eukaryota</taxon>
        <taxon>Fungi</taxon>
        <taxon>Fungi incertae sedis</taxon>
        <taxon>Mucoromycota</taxon>
        <taxon>Glomeromycotina</taxon>
        <taxon>Glomeromycetes</taxon>
        <taxon>Glomerales</taxon>
        <taxon>Glomeraceae</taxon>
        <taxon>Funneliformis</taxon>
    </lineage>
</organism>
<keyword evidence="17" id="KW-1185">Reference proteome</keyword>